<dbReference type="AlphaFoldDB" id="A0A917DNE5"/>
<comment type="caution">
    <text evidence="2">The sequence shown here is derived from an EMBL/GenBank/DDBJ whole genome shotgun (WGS) entry which is preliminary data.</text>
</comment>
<sequence length="65" mass="6772">MARDGLGLTGRELAELAGVPYATLARFEAGANIRTDTLDRVEAALRAKGAEFTKRAGRIGATVPG</sequence>
<dbReference type="RefSeq" id="WP_425304721.1">
    <property type="nucleotide sequence ID" value="NZ_LYWY01000011.1"/>
</dbReference>
<evidence type="ECO:0000313" key="3">
    <source>
        <dbReference type="Proteomes" id="UP000598997"/>
    </source>
</evidence>
<dbReference type="InterPro" id="IPR001387">
    <property type="entry name" value="Cro/C1-type_HTH"/>
</dbReference>
<evidence type="ECO:0000313" key="2">
    <source>
        <dbReference type="EMBL" id="GGD54363.1"/>
    </source>
</evidence>
<reference evidence="2 3" key="1">
    <citation type="journal article" date="2014" name="Int. J. Syst. Evol. Microbiol.">
        <title>Complete genome sequence of Corynebacterium casei LMG S-19264T (=DSM 44701T), isolated from a smear-ripened cheese.</title>
        <authorList>
            <consortium name="US DOE Joint Genome Institute (JGI-PGF)"/>
            <person name="Walter F."/>
            <person name="Albersmeier A."/>
            <person name="Kalinowski J."/>
            <person name="Ruckert C."/>
        </authorList>
    </citation>
    <scope>NUCLEOTIDE SEQUENCE [LARGE SCALE GENOMIC DNA]</scope>
    <source>
        <strain evidence="2 3">CGMCC 1.15358</strain>
    </source>
</reference>
<dbReference type="SUPFAM" id="SSF47413">
    <property type="entry name" value="lambda repressor-like DNA-binding domains"/>
    <property type="match status" value="1"/>
</dbReference>
<dbReference type="EMBL" id="BMIO01000020">
    <property type="protein sequence ID" value="GGD54363.1"/>
    <property type="molecule type" value="Genomic_DNA"/>
</dbReference>
<proteinExistence type="predicted"/>
<feature type="domain" description="HTH cro/C1-type" evidence="1">
    <location>
        <begin position="2"/>
        <end position="52"/>
    </location>
</feature>
<gene>
    <name evidence="2" type="ORF">GCM10010989_30660</name>
</gene>
<dbReference type="GO" id="GO:0003677">
    <property type="term" value="F:DNA binding"/>
    <property type="evidence" value="ECO:0007669"/>
    <property type="project" value="InterPro"/>
</dbReference>
<organism evidence="2 3">
    <name type="scientific">Croceicoccus pelagius</name>
    <dbReference type="NCBI Taxonomy" id="1703341"/>
    <lineage>
        <taxon>Bacteria</taxon>
        <taxon>Pseudomonadati</taxon>
        <taxon>Pseudomonadota</taxon>
        <taxon>Alphaproteobacteria</taxon>
        <taxon>Sphingomonadales</taxon>
        <taxon>Erythrobacteraceae</taxon>
        <taxon>Croceicoccus</taxon>
    </lineage>
</organism>
<name>A0A917DNE5_9SPHN</name>
<evidence type="ECO:0000259" key="1">
    <source>
        <dbReference type="PROSITE" id="PS50943"/>
    </source>
</evidence>
<dbReference type="InterPro" id="IPR010982">
    <property type="entry name" value="Lambda_DNA-bd_dom_sf"/>
</dbReference>
<dbReference type="Pfam" id="PF01381">
    <property type="entry name" value="HTH_3"/>
    <property type="match status" value="1"/>
</dbReference>
<dbReference type="Proteomes" id="UP000598997">
    <property type="component" value="Unassembled WGS sequence"/>
</dbReference>
<dbReference type="CDD" id="cd00093">
    <property type="entry name" value="HTH_XRE"/>
    <property type="match status" value="1"/>
</dbReference>
<dbReference type="PROSITE" id="PS50943">
    <property type="entry name" value="HTH_CROC1"/>
    <property type="match status" value="1"/>
</dbReference>
<keyword evidence="3" id="KW-1185">Reference proteome</keyword>
<accession>A0A917DNE5</accession>
<protein>
    <recommendedName>
        <fullName evidence="1">HTH cro/C1-type domain-containing protein</fullName>
    </recommendedName>
</protein>
<dbReference type="Gene3D" id="1.10.260.40">
    <property type="entry name" value="lambda repressor-like DNA-binding domains"/>
    <property type="match status" value="1"/>
</dbReference>